<name>A0A1M5P757_9GAMM</name>
<dbReference type="Gene3D" id="2.40.30.170">
    <property type="match status" value="1"/>
</dbReference>
<dbReference type="GO" id="GO:0015562">
    <property type="term" value="F:efflux transmembrane transporter activity"/>
    <property type="evidence" value="ECO:0007669"/>
    <property type="project" value="TreeGrafter"/>
</dbReference>
<dbReference type="GO" id="GO:1990281">
    <property type="term" value="C:efflux pump complex"/>
    <property type="evidence" value="ECO:0007669"/>
    <property type="project" value="TreeGrafter"/>
</dbReference>
<sequence length="340" mass="36950">MRFPRFSALLLASLVAALPLSASESGKPVEYHTVATAAWGDRLNALATIYARRQIDITSQVDGFITEAMMADGQSVEQGATLVSLDSRFPAAQLADASAHLQEEQRRLQELERLRHSNAVSESSLLQQRAAVARATAQKDAQQVTLSYYRLTAPFTGVLGFSELSPGQYVQRGEVLAQLTDPDSLYLDFHLPSHYLSQLALGQPISLQLDAWPGARFDANISSIELSVDPQSRNVRVRASLPKGDSRLRPGLLARITLTLGQSDALVVPTRSVFYRGSQAYVYRVDEQQRARQVPVSLGGSQGESTQVLDGLSQGDQIVASGVSHLSDGSKVQNQTEMTL</sequence>
<feature type="domain" description="YknX-like C-terminal permuted SH3-like" evidence="5">
    <location>
        <begin position="265"/>
        <end position="333"/>
    </location>
</feature>
<protein>
    <submittedName>
        <fullName evidence="6">RND family efflux transporter, MFP subunit</fullName>
    </submittedName>
</protein>
<feature type="chain" id="PRO_5009912850" evidence="2">
    <location>
        <begin position="23"/>
        <end position="340"/>
    </location>
</feature>
<keyword evidence="7" id="KW-1185">Reference proteome</keyword>
<dbReference type="Pfam" id="PF25917">
    <property type="entry name" value="BSH_RND"/>
    <property type="match status" value="1"/>
</dbReference>
<evidence type="ECO:0000313" key="7">
    <source>
        <dbReference type="Proteomes" id="UP000184268"/>
    </source>
</evidence>
<dbReference type="Gene3D" id="1.10.287.470">
    <property type="entry name" value="Helix hairpin bin"/>
    <property type="match status" value="1"/>
</dbReference>
<reference evidence="6 7" key="1">
    <citation type="submission" date="2016-11" db="EMBL/GenBank/DDBJ databases">
        <authorList>
            <person name="Jaros S."/>
            <person name="Januszkiewicz K."/>
            <person name="Wedrychowicz H."/>
        </authorList>
    </citation>
    <scope>NUCLEOTIDE SEQUENCE [LARGE SCALE GENOMIC DNA]</scope>
    <source>
        <strain evidence="6 7">DSM 16917</strain>
    </source>
</reference>
<dbReference type="Gene3D" id="2.40.420.20">
    <property type="match status" value="1"/>
</dbReference>
<evidence type="ECO:0000259" key="3">
    <source>
        <dbReference type="Pfam" id="PF25917"/>
    </source>
</evidence>
<feature type="domain" description="CusB-like beta-barrel" evidence="4">
    <location>
        <begin position="187"/>
        <end position="259"/>
    </location>
</feature>
<dbReference type="AlphaFoldDB" id="A0A1M5P757"/>
<evidence type="ECO:0000256" key="2">
    <source>
        <dbReference type="SAM" id="SignalP"/>
    </source>
</evidence>
<dbReference type="InterPro" id="IPR058625">
    <property type="entry name" value="MdtA-like_BSH"/>
</dbReference>
<evidence type="ECO:0000256" key="1">
    <source>
        <dbReference type="ARBA" id="ARBA00009477"/>
    </source>
</evidence>
<dbReference type="PANTHER" id="PTHR30469:SF13">
    <property type="entry name" value="HAE1 FAMILY EFFLUX PUMP MFP COMPONENT"/>
    <property type="match status" value="1"/>
</dbReference>
<evidence type="ECO:0000313" key="6">
    <source>
        <dbReference type="EMBL" id="SHG97620.1"/>
    </source>
</evidence>
<keyword evidence="2" id="KW-0732">Signal</keyword>
<dbReference type="FunFam" id="2.40.30.170:FF:000010">
    <property type="entry name" value="Efflux RND transporter periplasmic adaptor subunit"/>
    <property type="match status" value="1"/>
</dbReference>
<organism evidence="6 7">
    <name type="scientific">Ferrimonas marina</name>
    <dbReference type="NCBI Taxonomy" id="299255"/>
    <lineage>
        <taxon>Bacteria</taxon>
        <taxon>Pseudomonadati</taxon>
        <taxon>Pseudomonadota</taxon>
        <taxon>Gammaproteobacteria</taxon>
        <taxon>Alteromonadales</taxon>
        <taxon>Ferrimonadaceae</taxon>
        <taxon>Ferrimonas</taxon>
    </lineage>
</organism>
<dbReference type="PANTHER" id="PTHR30469">
    <property type="entry name" value="MULTIDRUG RESISTANCE PROTEIN MDTA"/>
    <property type="match status" value="1"/>
</dbReference>
<evidence type="ECO:0000259" key="4">
    <source>
        <dbReference type="Pfam" id="PF25954"/>
    </source>
</evidence>
<evidence type="ECO:0000259" key="5">
    <source>
        <dbReference type="Pfam" id="PF25989"/>
    </source>
</evidence>
<gene>
    <name evidence="6" type="ORF">SAMN02745129_1315</name>
</gene>
<dbReference type="NCBIfam" id="TIGR01730">
    <property type="entry name" value="RND_mfp"/>
    <property type="match status" value="1"/>
</dbReference>
<feature type="domain" description="Multidrug resistance protein MdtA-like barrel-sandwich hybrid" evidence="3">
    <location>
        <begin position="53"/>
        <end position="178"/>
    </location>
</feature>
<dbReference type="InterPro" id="IPR006143">
    <property type="entry name" value="RND_pump_MFP"/>
</dbReference>
<dbReference type="Pfam" id="PF25954">
    <property type="entry name" value="Beta-barrel_RND_2"/>
    <property type="match status" value="1"/>
</dbReference>
<dbReference type="InterPro" id="IPR058637">
    <property type="entry name" value="YknX-like_C"/>
</dbReference>
<dbReference type="OrthoDB" id="9806939at2"/>
<comment type="similarity">
    <text evidence="1">Belongs to the membrane fusion protein (MFP) (TC 8.A.1) family.</text>
</comment>
<dbReference type="RefSeq" id="WP_067658730.1">
    <property type="nucleotide sequence ID" value="NZ_FQXG01000001.1"/>
</dbReference>
<dbReference type="Proteomes" id="UP000184268">
    <property type="component" value="Unassembled WGS sequence"/>
</dbReference>
<accession>A0A1M5P757</accession>
<dbReference type="SUPFAM" id="SSF111369">
    <property type="entry name" value="HlyD-like secretion proteins"/>
    <property type="match status" value="1"/>
</dbReference>
<proteinExistence type="inferred from homology"/>
<dbReference type="Pfam" id="PF25989">
    <property type="entry name" value="YknX_C"/>
    <property type="match status" value="1"/>
</dbReference>
<feature type="signal peptide" evidence="2">
    <location>
        <begin position="1"/>
        <end position="22"/>
    </location>
</feature>
<dbReference type="STRING" id="299255.SAMN02745129_1315"/>
<dbReference type="Gene3D" id="2.40.50.100">
    <property type="match status" value="1"/>
</dbReference>
<dbReference type="InterPro" id="IPR058792">
    <property type="entry name" value="Beta-barrel_RND_2"/>
</dbReference>
<dbReference type="EMBL" id="FQXG01000001">
    <property type="protein sequence ID" value="SHG97620.1"/>
    <property type="molecule type" value="Genomic_DNA"/>
</dbReference>